<keyword evidence="7 13" id="KW-0819">tRNA processing</keyword>
<dbReference type="Proteomes" id="UP000184207">
    <property type="component" value="Unassembled WGS sequence"/>
</dbReference>
<evidence type="ECO:0000259" key="15">
    <source>
        <dbReference type="PROSITE" id="PS51163"/>
    </source>
</evidence>
<feature type="binding site" evidence="14">
    <location>
        <position position="141"/>
    </location>
    <ligand>
        <name>ATP</name>
        <dbReference type="ChEBI" id="CHEBI:30616"/>
    </ligand>
</feature>
<feature type="binding site" evidence="14">
    <location>
        <position position="193"/>
    </location>
    <ligand>
        <name>ATP</name>
        <dbReference type="ChEBI" id="CHEBI:30616"/>
    </ligand>
</feature>
<dbReference type="SUPFAM" id="SSF55821">
    <property type="entry name" value="YrdC/RibB"/>
    <property type="match status" value="1"/>
</dbReference>
<comment type="subcellular location">
    <subcellularLocation>
        <location evidence="1 13">Cytoplasm</location>
    </subcellularLocation>
</comment>
<dbReference type="GO" id="GO:0006450">
    <property type="term" value="P:regulation of translational fidelity"/>
    <property type="evidence" value="ECO:0007669"/>
    <property type="project" value="TreeGrafter"/>
</dbReference>
<name>A0A1M7T5B2_FERGO</name>
<evidence type="ECO:0000256" key="12">
    <source>
        <dbReference type="ARBA" id="ARBA00048366"/>
    </source>
</evidence>
<dbReference type="AlphaFoldDB" id="A0A1M7T5B2"/>
<dbReference type="Pfam" id="PF03481">
    <property type="entry name" value="Sua5_C"/>
    <property type="match status" value="1"/>
</dbReference>
<dbReference type="GO" id="GO:0005737">
    <property type="term" value="C:cytoplasm"/>
    <property type="evidence" value="ECO:0007669"/>
    <property type="project" value="UniProtKB-SubCell"/>
</dbReference>
<feature type="binding site" evidence="14">
    <location>
        <position position="234"/>
    </location>
    <ligand>
        <name>ATP</name>
        <dbReference type="ChEBI" id="CHEBI:30616"/>
    </ligand>
</feature>
<feature type="binding site" evidence="14">
    <location>
        <position position="116"/>
    </location>
    <ligand>
        <name>ATP</name>
        <dbReference type="ChEBI" id="CHEBI:30616"/>
    </ligand>
</feature>
<reference evidence="17" key="1">
    <citation type="submission" date="2016-12" db="EMBL/GenBank/DDBJ databases">
        <authorList>
            <person name="Varghese N."/>
            <person name="Submissions S."/>
        </authorList>
    </citation>
    <scope>NUCLEOTIDE SEQUENCE [LARGE SCALE GENOMIC DNA]</scope>
    <source>
        <strain evidence="17">DSM 13020</strain>
    </source>
</reference>
<dbReference type="PANTHER" id="PTHR17490:SF16">
    <property type="entry name" value="THREONYLCARBAMOYL-AMP SYNTHASE"/>
    <property type="match status" value="1"/>
</dbReference>
<feature type="binding site" evidence="14">
    <location>
        <position position="120"/>
    </location>
    <ligand>
        <name>L-threonine</name>
        <dbReference type="ChEBI" id="CHEBI:57926"/>
    </ligand>
</feature>
<dbReference type="GO" id="GO:0061710">
    <property type="term" value="F:L-threonylcarbamoyladenylate synthase"/>
    <property type="evidence" value="ECO:0007669"/>
    <property type="project" value="UniProtKB-EC"/>
</dbReference>
<evidence type="ECO:0000256" key="3">
    <source>
        <dbReference type="ARBA" id="ARBA00012584"/>
    </source>
</evidence>
<keyword evidence="10 13" id="KW-0067">ATP-binding</keyword>
<dbReference type="PANTHER" id="PTHR17490">
    <property type="entry name" value="SUA5"/>
    <property type="match status" value="1"/>
</dbReference>
<dbReference type="InterPro" id="IPR006070">
    <property type="entry name" value="Sua5-like_dom"/>
</dbReference>
<evidence type="ECO:0000256" key="6">
    <source>
        <dbReference type="ARBA" id="ARBA00022679"/>
    </source>
</evidence>
<feature type="binding site" evidence="14">
    <location>
        <position position="58"/>
    </location>
    <ligand>
        <name>ATP</name>
        <dbReference type="ChEBI" id="CHEBI:30616"/>
    </ligand>
</feature>
<dbReference type="InterPro" id="IPR017945">
    <property type="entry name" value="DHBP_synth_RibB-like_a/b_dom"/>
</dbReference>
<protein>
    <recommendedName>
        <fullName evidence="4 13">Threonylcarbamoyl-AMP synthase</fullName>
        <shortName evidence="13">TC-AMP synthase</shortName>
        <ecNumber evidence="3 13">2.7.7.87</ecNumber>
    </recommendedName>
    <alternativeName>
        <fullName evidence="11 13">L-threonylcarbamoyladenylate synthase</fullName>
    </alternativeName>
</protein>
<comment type="catalytic activity">
    <reaction evidence="12 13">
        <text>L-threonine + hydrogencarbonate + ATP = L-threonylcarbamoyladenylate + diphosphate + H2O</text>
        <dbReference type="Rhea" id="RHEA:36407"/>
        <dbReference type="ChEBI" id="CHEBI:15377"/>
        <dbReference type="ChEBI" id="CHEBI:17544"/>
        <dbReference type="ChEBI" id="CHEBI:30616"/>
        <dbReference type="ChEBI" id="CHEBI:33019"/>
        <dbReference type="ChEBI" id="CHEBI:57926"/>
        <dbReference type="ChEBI" id="CHEBI:73682"/>
        <dbReference type="EC" id="2.7.7.87"/>
    </reaction>
</comment>
<dbReference type="GO" id="GO:0000049">
    <property type="term" value="F:tRNA binding"/>
    <property type="evidence" value="ECO:0007669"/>
    <property type="project" value="TreeGrafter"/>
</dbReference>
<dbReference type="InterPro" id="IPR010923">
    <property type="entry name" value="T(6)A37_SUA5"/>
</dbReference>
<dbReference type="GO" id="GO:0005524">
    <property type="term" value="F:ATP binding"/>
    <property type="evidence" value="ECO:0007669"/>
    <property type="project" value="UniProtKB-UniRule"/>
</dbReference>
<sequence length="331" mass="36509">METKIVVVKDPYSDSIDVACEVLRSGGLVAFPTETVYGLGAVATNPEAVKKIFEVKGRPQDNPLIVHLSSIEQITNFAYLDEKFVPVIKKLSPGPITFVLRKKDVIPAEVTAGLDTVGIRIPAHPVAQRLIDCSGPIAAPSANLSGRPSPTDAQSVIEDLKGLIECIIDAGPSAFGIESTIVDLTREKPVVLRPGPITLEELNEIFKEFGGVEYHKTNMEINKPLAPGMKYRHYAPDKPLRILESNALKDFINTNTLILCTEETKDSLLKDAENVYIIGQFKKPYTIAQNLYKSLRFIDKSPYSDAVIEKFPEEGLFFSIMNRIKKAAIKK</sequence>
<proteinExistence type="inferred from homology"/>
<dbReference type="Gene3D" id="3.90.870.10">
    <property type="entry name" value="DHBP synthase"/>
    <property type="match status" value="1"/>
</dbReference>
<dbReference type="GO" id="GO:0008033">
    <property type="term" value="P:tRNA processing"/>
    <property type="evidence" value="ECO:0007669"/>
    <property type="project" value="UniProtKB-KW"/>
</dbReference>
<evidence type="ECO:0000313" key="17">
    <source>
        <dbReference type="Proteomes" id="UP000184207"/>
    </source>
</evidence>
<dbReference type="FunFam" id="3.90.870.10:FF:000009">
    <property type="entry name" value="Threonylcarbamoyl-AMP synthase, putative"/>
    <property type="match status" value="1"/>
</dbReference>
<evidence type="ECO:0000256" key="8">
    <source>
        <dbReference type="ARBA" id="ARBA00022695"/>
    </source>
</evidence>
<dbReference type="STRING" id="1121883.SAMN02745226_01559"/>
<evidence type="ECO:0000256" key="4">
    <source>
        <dbReference type="ARBA" id="ARBA00015492"/>
    </source>
</evidence>
<dbReference type="Gene3D" id="3.40.50.11030">
    <property type="entry name" value="Threonylcarbamoyl-AMP synthase, C-terminal domain"/>
    <property type="match status" value="1"/>
</dbReference>
<keyword evidence="8 13" id="KW-0548">Nucleotidyltransferase</keyword>
<keyword evidence="6 13" id="KW-0808">Transferase</keyword>
<evidence type="ECO:0000256" key="1">
    <source>
        <dbReference type="ARBA" id="ARBA00004496"/>
    </source>
</evidence>
<feature type="binding site" evidence="14">
    <location>
        <position position="35"/>
    </location>
    <ligand>
        <name>L-threonine</name>
        <dbReference type="ChEBI" id="CHEBI:57926"/>
    </ligand>
</feature>
<comment type="function">
    <text evidence="13">Required for the formation of a threonylcarbamoyl group on adenosine at position 37 (t(6)A37) in tRNAs that read codons beginning with adenine.</text>
</comment>
<evidence type="ECO:0000256" key="11">
    <source>
        <dbReference type="ARBA" id="ARBA00029774"/>
    </source>
</evidence>
<evidence type="ECO:0000256" key="10">
    <source>
        <dbReference type="ARBA" id="ARBA00022840"/>
    </source>
</evidence>
<evidence type="ECO:0000313" key="16">
    <source>
        <dbReference type="EMBL" id="SHN65911.1"/>
    </source>
</evidence>
<keyword evidence="9 13" id="KW-0547">Nucleotide-binding</keyword>
<dbReference type="InterPro" id="IPR038385">
    <property type="entry name" value="Sua5/YwlC_C"/>
</dbReference>
<dbReference type="GO" id="GO:0003725">
    <property type="term" value="F:double-stranded RNA binding"/>
    <property type="evidence" value="ECO:0007669"/>
    <property type="project" value="UniProtKB-UniRule"/>
</dbReference>
<organism evidence="16 17">
    <name type="scientific">Fervidobacterium gondwanense DSM 13020</name>
    <dbReference type="NCBI Taxonomy" id="1121883"/>
    <lineage>
        <taxon>Bacteria</taxon>
        <taxon>Thermotogati</taxon>
        <taxon>Thermotogota</taxon>
        <taxon>Thermotogae</taxon>
        <taxon>Thermotogales</taxon>
        <taxon>Fervidobacteriaceae</taxon>
        <taxon>Fervidobacterium</taxon>
    </lineage>
</organism>
<evidence type="ECO:0000256" key="13">
    <source>
        <dbReference type="PIRNR" id="PIRNR004930"/>
    </source>
</evidence>
<dbReference type="InterPro" id="IPR050156">
    <property type="entry name" value="TC-AMP_synthase_SUA5"/>
</dbReference>
<dbReference type="PIRSF" id="PIRSF004930">
    <property type="entry name" value="Tln_factor_SUA5"/>
    <property type="match status" value="1"/>
</dbReference>
<evidence type="ECO:0000256" key="9">
    <source>
        <dbReference type="ARBA" id="ARBA00022741"/>
    </source>
</evidence>
<feature type="binding site" evidence="14">
    <location>
        <position position="67"/>
    </location>
    <ligand>
        <name>L-threonine</name>
        <dbReference type="ChEBI" id="CHEBI:57926"/>
    </ligand>
</feature>
<dbReference type="NCBIfam" id="TIGR00057">
    <property type="entry name" value="L-threonylcarbamoyladenylate synthase"/>
    <property type="match status" value="1"/>
</dbReference>
<keyword evidence="5 13" id="KW-0963">Cytoplasm</keyword>
<feature type="domain" description="YrdC-like" evidence="15">
    <location>
        <begin position="13"/>
        <end position="197"/>
    </location>
</feature>
<evidence type="ECO:0000256" key="7">
    <source>
        <dbReference type="ARBA" id="ARBA00022694"/>
    </source>
</evidence>
<feature type="binding site" evidence="14">
    <location>
        <position position="179"/>
    </location>
    <ligand>
        <name>L-threonine</name>
        <dbReference type="ChEBI" id="CHEBI:57926"/>
    </ligand>
</feature>
<feature type="binding site" evidence="14">
    <location>
        <position position="62"/>
    </location>
    <ligand>
        <name>ATP</name>
        <dbReference type="ChEBI" id="CHEBI:30616"/>
    </ligand>
</feature>
<accession>A0A1M7T5B2</accession>
<dbReference type="Pfam" id="PF01300">
    <property type="entry name" value="Sua5_yciO_yrdC"/>
    <property type="match status" value="1"/>
</dbReference>
<dbReference type="RefSeq" id="WP_072760192.1">
    <property type="nucleotide sequence ID" value="NZ_FRDJ01000009.1"/>
</dbReference>
<comment type="similarity">
    <text evidence="2 13">Belongs to the SUA5 family.</text>
</comment>
<dbReference type="PROSITE" id="PS51163">
    <property type="entry name" value="YRDC"/>
    <property type="match status" value="1"/>
</dbReference>
<keyword evidence="17" id="KW-1185">Reference proteome</keyword>
<evidence type="ECO:0000256" key="5">
    <source>
        <dbReference type="ARBA" id="ARBA00022490"/>
    </source>
</evidence>
<dbReference type="EMBL" id="FRDJ01000009">
    <property type="protein sequence ID" value="SHN65911.1"/>
    <property type="molecule type" value="Genomic_DNA"/>
</dbReference>
<feature type="binding site" evidence="14">
    <location>
        <position position="149"/>
    </location>
    <ligand>
        <name>ATP</name>
        <dbReference type="ChEBI" id="CHEBI:30616"/>
    </ligand>
</feature>
<dbReference type="InterPro" id="IPR005145">
    <property type="entry name" value="Sua5_C"/>
</dbReference>
<gene>
    <name evidence="16" type="ORF">SAMN02745226_01559</name>
</gene>
<evidence type="ECO:0000256" key="14">
    <source>
        <dbReference type="PIRSR" id="PIRSR004930-1"/>
    </source>
</evidence>
<feature type="binding site" evidence="14">
    <location>
        <position position="139"/>
    </location>
    <ligand>
        <name>L-threonine</name>
        <dbReference type="ChEBI" id="CHEBI:57926"/>
    </ligand>
</feature>
<evidence type="ECO:0000256" key="2">
    <source>
        <dbReference type="ARBA" id="ARBA00007663"/>
    </source>
</evidence>
<dbReference type="EC" id="2.7.7.87" evidence="3 13"/>